<protein>
    <submittedName>
        <fullName evidence="2">Uncharacterized protein</fullName>
    </submittedName>
</protein>
<dbReference type="Proteomes" id="UP001055286">
    <property type="component" value="Unassembled WGS sequence"/>
</dbReference>
<dbReference type="EMBL" id="BPQJ01000048">
    <property type="protein sequence ID" value="GJD65827.1"/>
    <property type="molecule type" value="Genomic_DNA"/>
</dbReference>
<feature type="region of interest" description="Disordered" evidence="1">
    <location>
        <begin position="29"/>
        <end position="89"/>
    </location>
</feature>
<evidence type="ECO:0000256" key="1">
    <source>
        <dbReference type="SAM" id="MobiDB-lite"/>
    </source>
</evidence>
<proteinExistence type="predicted"/>
<feature type="region of interest" description="Disordered" evidence="1">
    <location>
        <begin position="127"/>
        <end position="171"/>
    </location>
</feature>
<comment type="caution">
    <text evidence="2">The sequence shown here is derived from an EMBL/GenBank/DDBJ whole genome shotgun (WGS) entry which is preliminary data.</text>
</comment>
<dbReference type="AlphaFoldDB" id="A0AA37M853"/>
<sequence length="251" mass="27070">MRAPVRRVPGLPRRMRRPHQVPVCWTRNRRVGRRQARDQARHDRTARRHVEVGGRLSGGPAPTSQVEGSKIEANKSKEPGRDRRTAAPRCAARWVRSLPASRPDGGGGGRGWNGALAAGRVPTIRRGRAAPGSRRECRCHPRWGGRVGPSPADAGPPPSAQGEQEPPVRNGPTYLFGRGRGCQAWTLSEAAVAGLLRGTRPRTPRTRATAAVRGSAGGAHPRRSACRAAGLAARGSHARWTGRVYRPDRSA</sequence>
<feature type="compositionally biased region" description="Basic and acidic residues" evidence="1">
    <location>
        <begin position="69"/>
        <end position="85"/>
    </location>
</feature>
<name>A0AA37M853_9HYPH</name>
<evidence type="ECO:0000313" key="2">
    <source>
        <dbReference type="EMBL" id="GJD65827.1"/>
    </source>
</evidence>
<feature type="region of interest" description="Disordered" evidence="1">
    <location>
        <begin position="198"/>
        <end position="223"/>
    </location>
</feature>
<evidence type="ECO:0000313" key="3">
    <source>
        <dbReference type="Proteomes" id="UP001055286"/>
    </source>
</evidence>
<keyword evidence="3" id="KW-1185">Reference proteome</keyword>
<accession>A0AA37M853</accession>
<feature type="compositionally biased region" description="Basic and acidic residues" evidence="1">
    <location>
        <begin position="35"/>
        <end position="52"/>
    </location>
</feature>
<gene>
    <name evidence="2" type="ORF">MPEAHAMD_6023</name>
</gene>
<organism evidence="2 3">
    <name type="scientific">Methylobacterium frigidaeris</name>
    <dbReference type="NCBI Taxonomy" id="2038277"/>
    <lineage>
        <taxon>Bacteria</taxon>
        <taxon>Pseudomonadati</taxon>
        <taxon>Pseudomonadota</taxon>
        <taxon>Alphaproteobacteria</taxon>
        <taxon>Hyphomicrobiales</taxon>
        <taxon>Methylobacteriaceae</taxon>
        <taxon>Methylobacterium</taxon>
    </lineage>
</organism>
<reference evidence="2" key="1">
    <citation type="journal article" date="2016" name="Front. Microbiol.">
        <title>Genome Sequence of the Piezophilic, Mesophilic Sulfate-Reducing Bacterium Desulfovibrio indicus J2T.</title>
        <authorList>
            <person name="Cao J."/>
            <person name="Maignien L."/>
            <person name="Shao Z."/>
            <person name="Alain K."/>
            <person name="Jebbar M."/>
        </authorList>
    </citation>
    <scope>NUCLEOTIDE SEQUENCE</scope>
    <source>
        <strain evidence="2">JCM 32048</strain>
    </source>
</reference>
<reference evidence="2" key="2">
    <citation type="submission" date="2021-08" db="EMBL/GenBank/DDBJ databases">
        <authorList>
            <person name="Tani A."/>
            <person name="Ola A."/>
            <person name="Ogura Y."/>
            <person name="Katsura K."/>
            <person name="Hayashi T."/>
        </authorList>
    </citation>
    <scope>NUCLEOTIDE SEQUENCE</scope>
    <source>
        <strain evidence="2">JCM 32048</strain>
    </source>
</reference>